<dbReference type="RefSeq" id="WP_087628362.1">
    <property type="nucleotide sequence ID" value="NZ_FCNZ02000001.1"/>
</dbReference>
<organism evidence="2 3">
    <name type="scientific">Caballeronia telluris</name>
    <dbReference type="NCBI Taxonomy" id="326475"/>
    <lineage>
        <taxon>Bacteria</taxon>
        <taxon>Pseudomonadati</taxon>
        <taxon>Pseudomonadota</taxon>
        <taxon>Betaproteobacteria</taxon>
        <taxon>Burkholderiales</taxon>
        <taxon>Burkholderiaceae</taxon>
        <taxon>Caballeronia</taxon>
    </lineage>
</organism>
<dbReference type="EMBL" id="FCNZ02000001">
    <property type="protein sequence ID" value="SAL10099.1"/>
    <property type="molecule type" value="Genomic_DNA"/>
</dbReference>
<evidence type="ECO:0008006" key="4">
    <source>
        <dbReference type="Google" id="ProtNLM"/>
    </source>
</evidence>
<dbReference type="Proteomes" id="UP000054717">
    <property type="component" value="Unassembled WGS sequence"/>
</dbReference>
<protein>
    <recommendedName>
        <fullName evidence="4">DUF2252 domain-containing protein</fullName>
    </recommendedName>
</protein>
<dbReference type="AlphaFoldDB" id="A0A158ESP4"/>
<dbReference type="PANTHER" id="PTHR39441">
    <property type="entry name" value="DUF2252 DOMAIN-CONTAINING PROTEIN"/>
    <property type="match status" value="1"/>
</dbReference>
<evidence type="ECO:0000256" key="1">
    <source>
        <dbReference type="SAM" id="MobiDB-lite"/>
    </source>
</evidence>
<feature type="region of interest" description="Disordered" evidence="1">
    <location>
        <begin position="1"/>
        <end position="35"/>
    </location>
</feature>
<keyword evidence="3" id="KW-1185">Reference proteome</keyword>
<accession>A0A158ESP4</accession>
<comment type="caution">
    <text evidence="2">The sequence shown here is derived from an EMBL/GenBank/DDBJ whole genome shotgun (WGS) entry which is preliminary data.</text>
</comment>
<dbReference type="PANTHER" id="PTHR39441:SF1">
    <property type="entry name" value="DUF2252 DOMAIN-CONTAINING PROTEIN"/>
    <property type="match status" value="1"/>
</dbReference>
<evidence type="ECO:0000313" key="2">
    <source>
        <dbReference type="EMBL" id="SAL10099.1"/>
    </source>
</evidence>
<feature type="compositionally biased region" description="Basic and acidic residues" evidence="1">
    <location>
        <begin position="24"/>
        <end position="35"/>
    </location>
</feature>
<dbReference type="Pfam" id="PF10009">
    <property type="entry name" value="DUF2252"/>
    <property type="match status" value="1"/>
</dbReference>
<evidence type="ECO:0000313" key="3">
    <source>
        <dbReference type="Proteomes" id="UP000054717"/>
    </source>
</evidence>
<reference evidence="2" key="1">
    <citation type="submission" date="2016-01" db="EMBL/GenBank/DDBJ databases">
        <authorList>
            <person name="Peeters Charlotte."/>
        </authorList>
    </citation>
    <scope>NUCLEOTIDE SEQUENCE</scope>
    <source>
        <strain evidence="2">LMG 22936</strain>
    </source>
</reference>
<dbReference type="InterPro" id="IPR018721">
    <property type="entry name" value="DUF2252"/>
</dbReference>
<proteinExistence type="predicted"/>
<sequence>MSDLPMGEERRARGRTARQQAPRSTHDAIGDVDRDPVELLKQSSAGRVEALVPLRYGRMLVSPFTFYRGSAILQAHDLAGTPDSGIHLQICGDCHLSNFGGFATPERSLIFDLNDFDETAVGPWEWDVKRLVASFTIAGRHLGHGDASADEFAFCAAESYRTRMREYADMGVLDLWYERITFDRMYDAVQTDDARRRIKRGVERATRRTHETMLPKLADRTENEWQIRDAPPAIFHIRGKNTLFDQNDDVMSLTAHRDEILAPVLSEYFASLTVERAALLRQFTIQDLVFKVVGVGSVGTRCMVLLLIEPHGKPLFLQLKEASKSVVSMFFKGARDDPADPSHAGRRVVHGQRLMQAATDPFLGWSTGPLGRALYVRQLRDMKISAELETFGVDAFRDYAALCGWGLARAHAKASGCALEIAGYLGSGQRMADALVRYGRAYADQVEKDYDAFRAACRDGRLEARSDADMAADFSP</sequence>
<gene>
    <name evidence="2" type="ORF">AWB66_00164</name>
</gene>
<name>A0A158ESP4_9BURK</name>
<dbReference type="STRING" id="326475.AWB66_00164"/>